<keyword evidence="2" id="KW-1185">Reference proteome</keyword>
<protein>
    <submittedName>
        <fullName evidence="1">Uncharacterized protein</fullName>
    </submittedName>
</protein>
<gene>
    <name evidence="1" type="ORF">AVEN_136691_1</name>
</gene>
<evidence type="ECO:0000313" key="1">
    <source>
        <dbReference type="EMBL" id="GBN68326.1"/>
    </source>
</evidence>
<dbReference type="Proteomes" id="UP000499080">
    <property type="component" value="Unassembled WGS sequence"/>
</dbReference>
<dbReference type="EMBL" id="BGPR01015186">
    <property type="protein sequence ID" value="GBN68326.1"/>
    <property type="molecule type" value="Genomic_DNA"/>
</dbReference>
<sequence length="98" mass="11027">MLREWSQADGKAGTVRLLQDIKLLPSAMRAMKKFLKPGVDRNACAQLQESIVNDLKYLFVQKSPRLAGSISYPVGLGEFRISLRDVQWLFLTESIEGS</sequence>
<accession>A0A4Y2QYM3</accession>
<evidence type="ECO:0000313" key="2">
    <source>
        <dbReference type="Proteomes" id="UP000499080"/>
    </source>
</evidence>
<comment type="caution">
    <text evidence="1">The sequence shown here is derived from an EMBL/GenBank/DDBJ whole genome shotgun (WGS) entry which is preliminary data.</text>
</comment>
<proteinExistence type="predicted"/>
<name>A0A4Y2QYM3_ARAVE</name>
<reference evidence="1 2" key="1">
    <citation type="journal article" date="2019" name="Sci. Rep.">
        <title>Orb-weaving spider Araneus ventricosus genome elucidates the spidroin gene catalogue.</title>
        <authorList>
            <person name="Kono N."/>
            <person name="Nakamura H."/>
            <person name="Ohtoshi R."/>
            <person name="Moran D.A.P."/>
            <person name="Shinohara A."/>
            <person name="Yoshida Y."/>
            <person name="Fujiwara M."/>
            <person name="Mori M."/>
            <person name="Tomita M."/>
            <person name="Arakawa K."/>
        </authorList>
    </citation>
    <scope>NUCLEOTIDE SEQUENCE [LARGE SCALE GENOMIC DNA]</scope>
</reference>
<dbReference type="AlphaFoldDB" id="A0A4Y2QYM3"/>
<organism evidence="1 2">
    <name type="scientific">Araneus ventricosus</name>
    <name type="common">Orbweaver spider</name>
    <name type="synonym">Epeira ventricosa</name>
    <dbReference type="NCBI Taxonomy" id="182803"/>
    <lineage>
        <taxon>Eukaryota</taxon>
        <taxon>Metazoa</taxon>
        <taxon>Ecdysozoa</taxon>
        <taxon>Arthropoda</taxon>
        <taxon>Chelicerata</taxon>
        <taxon>Arachnida</taxon>
        <taxon>Araneae</taxon>
        <taxon>Araneomorphae</taxon>
        <taxon>Entelegynae</taxon>
        <taxon>Araneoidea</taxon>
        <taxon>Araneidae</taxon>
        <taxon>Araneus</taxon>
    </lineage>
</organism>